<protein>
    <submittedName>
        <fullName evidence="4">TetR/AcrR family transcriptional regulator</fullName>
    </submittedName>
</protein>
<feature type="DNA-binding region" description="H-T-H motif" evidence="2">
    <location>
        <begin position="17"/>
        <end position="36"/>
    </location>
</feature>
<name>A0ABW0HUE3_9BACL</name>
<evidence type="ECO:0000313" key="4">
    <source>
        <dbReference type="EMBL" id="MFC5404634.1"/>
    </source>
</evidence>
<dbReference type="EMBL" id="JBHSMI010000028">
    <property type="protein sequence ID" value="MFC5404634.1"/>
    <property type="molecule type" value="Genomic_DNA"/>
</dbReference>
<organism evidence="4 5">
    <name type="scientific">Cohnella soli</name>
    <dbReference type="NCBI Taxonomy" id="425005"/>
    <lineage>
        <taxon>Bacteria</taxon>
        <taxon>Bacillati</taxon>
        <taxon>Bacillota</taxon>
        <taxon>Bacilli</taxon>
        <taxon>Bacillales</taxon>
        <taxon>Paenibacillaceae</taxon>
        <taxon>Cohnella</taxon>
    </lineage>
</organism>
<dbReference type="PANTHER" id="PTHR43479:SF22">
    <property type="entry name" value="TRANSCRIPTIONAL REGULATOR, TETR FAMILY"/>
    <property type="match status" value="1"/>
</dbReference>
<dbReference type="InterPro" id="IPR001647">
    <property type="entry name" value="HTH_TetR"/>
</dbReference>
<dbReference type="InterPro" id="IPR050624">
    <property type="entry name" value="HTH-type_Tx_Regulator"/>
</dbReference>
<sequence>MESAMRFFSEKGYDGTSIQEIADDCRIAKGSLYKFFPSKEDLLLEIYLTQVNKLYDKLDAIRRDKALDPRDALIREIECNFDFFLENRFIMREFKTLSSTSNKIGPFMHRMRSGLLDSCRNGLLQYVGKDLEAHIWEMVCVFSGIMKEFMHLVVFDNKPLNVRDLSAFIADRIDSLASDIRRNQREPVVPGSIMEELLVAGHSCFRTSPLDLRTELLRSARTTIQELAVTNHRKKELEEAVALLEAEFEGEEPKPVILHALLQFLSIEYPLACIAKQLEKYVTPHS</sequence>
<dbReference type="PROSITE" id="PS50977">
    <property type="entry name" value="HTH_TETR_2"/>
    <property type="match status" value="1"/>
</dbReference>
<dbReference type="PROSITE" id="PS01081">
    <property type="entry name" value="HTH_TETR_1"/>
    <property type="match status" value="1"/>
</dbReference>
<keyword evidence="1 2" id="KW-0238">DNA-binding</keyword>
<evidence type="ECO:0000259" key="3">
    <source>
        <dbReference type="PROSITE" id="PS50977"/>
    </source>
</evidence>
<dbReference type="Pfam" id="PF00440">
    <property type="entry name" value="TetR_N"/>
    <property type="match status" value="1"/>
</dbReference>
<evidence type="ECO:0000313" key="5">
    <source>
        <dbReference type="Proteomes" id="UP001596113"/>
    </source>
</evidence>
<gene>
    <name evidence="4" type="ORF">ACFPOF_18005</name>
</gene>
<dbReference type="InterPro" id="IPR023772">
    <property type="entry name" value="DNA-bd_HTH_TetR-type_CS"/>
</dbReference>
<feature type="domain" description="HTH tetR-type" evidence="3">
    <location>
        <begin position="1"/>
        <end position="54"/>
    </location>
</feature>
<keyword evidence="5" id="KW-1185">Reference proteome</keyword>
<proteinExistence type="predicted"/>
<dbReference type="Gene3D" id="1.10.357.10">
    <property type="entry name" value="Tetracycline Repressor, domain 2"/>
    <property type="match status" value="1"/>
</dbReference>
<reference evidence="5" key="1">
    <citation type="journal article" date="2019" name="Int. J. Syst. Evol. Microbiol.">
        <title>The Global Catalogue of Microorganisms (GCM) 10K type strain sequencing project: providing services to taxonomists for standard genome sequencing and annotation.</title>
        <authorList>
            <consortium name="The Broad Institute Genomics Platform"/>
            <consortium name="The Broad Institute Genome Sequencing Center for Infectious Disease"/>
            <person name="Wu L."/>
            <person name="Ma J."/>
        </authorList>
    </citation>
    <scope>NUCLEOTIDE SEQUENCE [LARGE SCALE GENOMIC DNA]</scope>
    <source>
        <strain evidence="5">CGMCC 1.18575</strain>
    </source>
</reference>
<evidence type="ECO:0000256" key="2">
    <source>
        <dbReference type="PROSITE-ProRule" id="PRU00335"/>
    </source>
</evidence>
<dbReference type="PANTHER" id="PTHR43479">
    <property type="entry name" value="ACREF/ENVCD OPERON REPRESSOR-RELATED"/>
    <property type="match status" value="1"/>
</dbReference>
<dbReference type="InterPro" id="IPR009057">
    <property type="entry name" value="Homeodomain-like_sf"/>
</dbReference>
<dbReference type="SUPFAM" id="SSF46689">
    <property type="entry name" value="Homeodomain-like"/>
    <property type="match status" value="1"/>
</dbReference>
<comment type="caution">
    <text evidence="4">The sequence shown here is derived from an EMBL/GenBank/DDBJ whole genome shotgun (WGS) entry which is preliminary data.</text>
</comment>
<dbReference type="Proteomes" id="UP001596113">
    <property type="component" value="Unassembled WGS sequence"/>
</dbReference>
<accession>A0ABW0HUE3</accession>
<evidence type="ECO:0000256" key="1">
    <source>
        <dbReference type="ARBA" id="ARBA00023125"/>
    </source>
</evidence>
<dbReference type="RefSeq" id="WP_378135100.1">
    <property type="nucleotide sequence ID" value="NZ_JBHSMI010000028.1"/>
</dbReference>